<dbReference type="InterPro" id="IPR036908">
    <property type="entry name" value="RlpA-like_sf"/>
</dbReference>
<dbReference type="EnsemblFungi" id="PTTG_09654-t43_1">
    <property type="protein sequence ID" value="PTTG_09654-t43_1-p1"/>
    <property type="gene ID" value="PTTG_09654"/>
</dbReference>
<protein>
    <recommendedName>
        <fullName evidence="6">RlpA-like protein double-psi beta-barrel domain-containing protein</fullName>
    </recommendedName>
</protein>
<evidence type="ECO:0000256" key="2">
    <source>
        <dbReference type="SAM" id="MobiDB-lite"/>
    </source>
</evidence>
<feature type="compositionally biased region" description="Pro residues" evidence="2">
    <location>
        <begin position="209"/>
        <end position="230"/>
    </location>
</feature>
<dbReference type="Proteomes" id="UP000005240">
    <property type="component" value="Unassembled WGS sequence"/>
</dbReference>
<reference evidence="4 5" key="3">
    <citation type="journal article" date="2017" name="G3 (Bethesda)">
        <title>Comparative analysis highlights variable genome content of wheat rusts and divergence of the mating loci.</title>
        <authorList>
            <person name="Cuomo C.A."/>
            <person name="Bakkeren G."/>
            <person name="Khalil H.B."/>
            <person name="Panwar V."/>
            <person name="Joly D."/>
            <person name="Linning R."/>
            <person name="Sakthikumar S."/>
            <person name="Song X."/>
            <person name="Adiconis X."/>
            <person name="Fan L."/>
            <person name="Goldberg J.M."/>
            <person name="Levin J.Z."/>
            <person name="Young S."/>
            <person name="Zeng Q."/>
            <person name="Anikster Y."/>
            <person name="Bruce M."/>
            <person name="Wang M."/>
            <person name="Yin C."/>
            <person name="McCallum B."/>
            <person name="Szabo L.J."/>
            <person name="Hulbert S."/>
            <person name="Chen X."/>
            <person name="Fellers J.P."/>
        </authorList>
    </citation>
    <scope>NUCLEOTIDE SEQUENCE</scope>
    <source>
        <strain evidence="5">Isolate 1-1 / race 1 (BBBD)</strain>
        <strain evidence="4">isolate 1-1 / race 1 (BBBD)</strain>
    </source>
</reference>
<gene>
    <name evidence="3" type="ORF">PTTG_09654</name>
</gene>
<feature type="compositionally biased region" description="Polar residues" evidence="2">
    <location>
        <begin position="286"/>
        <end position="298"/>
    </location>
</feature>
<evidence type="ECO:0000313" key="4">
    <source>
        <dbReference type="EnsemblFungi" id="PTTG_09654-t43_1-p1"/>
    </source>
</evidence>
<dbReference type="InterPro" id="IPR051477">
    <property type="entry name" value="Expansin_CellWall"/>
</dbReference>
<feature type="compositionally biased region" description="Polar residues" evidence="2">
    <location>
        <begin position="13"/>
        <end position="24"/>
    </location>
</feature>
<name>A0A180GBY7_PUCT1</name>
<feature type="compositionally biased region" description="Basic and acidic residues" evidence="2">
    <location>
        <begin position="256"/>
        <end position="265"/>
    </location>
</feature>
<reference evidence="3" key="2">
    <citation type="submission" date="2016-05" db="EMBL/GenBank/DDBJ databases">
        <title>Comparative analysis highlights variable genome content of wheat rusts and divergence of the mating loci.</title>
        <authorList>
            <person name="Cuomo C.A."/>
            <person name="Bakkeren G."/>
            <person name="Szabo L."/>
            <person name="Khalil H."/>
            <person name="Joly D."/>
            <person name="Goldberg J."/>
            <person name="Young S."/>
            <person name="Zeng Q."/>
            <person name="Fellers J."/>
        </authorList>
    </citation>
    <scope>NUCLEOTIDE SEQUENCE [LARGE SCALE GENOMIC DNA]</scope>
    <source>
        <strain evidence="3">1-1 BBBD Race 1</strain>
    </source>
</reference>
<evidence type="ECO:0000313" key="3">
    <source>
        <dbReference type="EMBL" id="OAV89413.1"/>
    </source>
</evidence>
<keyword evidence="1" id="KW-0732">Signal</keyword>
<keyword evidence="5" id="KW-1185">Reference proteome</keyword>
<reference evidence="4" key="4">
    <citation type="submission" date="2025-05" db="UniProtKB">
        <authorList>
            <consortium name="EnsemblFungi"/>
        </authorList>
    </citation>
    <scope>IDENTIFICATION</scope>
    <source>
        <strain evidence="4">isolate 1-1 / race 1 (BBBD)</strain>
    </source>
</reference>
<proteinExistence type="predicted"/>
<dbReference type="SUPFAM" id="SSF50685">
    <property type="entry name" value="Barwin-like endoglucanases"/>
    <property type="match status" value="1"/>
</dbReference>
<dbReference type="STRING" id="630390.A0A180GBY7"/>
<organism evidence="3">
    <name type="scientific">Puccinia triticina (isolate 1-1 / race 1 (BBBD))</name>
    <name type="common">Brown leaf rust fungus</name>
    <dbReference type="NCBI Taxonomy" id="630390"/>
    <lineage>
        <taxon>Eukaryota</taxon>
        <taxon>Fungi</taxon>
        <taxon>Dikarya</taxon>
        <taxon>Basidiomycota</taxon>
        <taxon>Pucciniomycotina</taxon>
        <taxon>Pucciniomycetes</taxon>
        <taxon>Pucciniales</taxon>
        <taxon>Pucciniaceae</taxon>
        <taxon>Puccinia</taxon>
    </lineage>
</organism>
<feature type="region of interest" description="Disordered" evidence="2">
    <location>
        <begin position="203"/>
        <end position="346"/>
    </location>
</feature>
<dbReference type="Gene3D" id="2.40.40.10">
    <property type="entry name" value="RlpA-like domain"/>
    <property type="match status" value="1"/>
</dbReference>
<dbReference type="PANTHER" id="PTHR31836">
    <property type="match status" value="1"/>
</dbReference>
<dbReference type="AlphaFoldDB" id="A0A180GBY7"/>
<feature type="region of interest" description="Disordered" evidence="2">
    <location>
        <begin position="1"/>
        <end position="24"/>
    </location>
</feature>
<dbReference type="OrthoDB" id="623670at2759"/>
<dbReference type="VEuPathDB" id="FungiDB:PTTG_09654"/>
<evidence type="ECO:0000256" key="1">
    <source>
        <dbReference type="ARBA" id="ARBA00022729"/>
    </source>
</evidence>
<sequence>MIEEFDWLPPEPNNTSIVFPKQPSSLPETARLISTATHPPLNTSVLPSNHPSDTPSSMALRLAALLLSLATLTSQLQLGLSTQLNPQQRLAKRSHLQKRGEGTHGGGSFAGRASWFDPELGACGKHNGPADFIVALDAGQFNQGWCNKKIKISFGGKSTVATIVDECPGCPMHGLDMSPSLFEFFAAKEVGIFYMNWSVLDGSSDSDPAPKPEPSPPSPPPPPPPKPQDNPQPKDQEPHKNENQPPPKTESQSTPPKEDPTKKNDPPPAYKTDSPPQYTTSSSTSNPFTAFQSNSNLPAGTAGVSLVSRPSTPAATQSSTALGLITNPASPRPNSQTNPYAPGGNLDAINQLVISLGSLAAVSAGNALNNPS</sequence>
<evidence type="ECO:0008006" key="6">
    <source>
        <dbReference type="Google" id="ProtNLM"/>
    </source>
</evidence>
<evidence type="ECO:0000313" key="5">
    <source>
        <dbReference type="Proteomes" id="UP000005240"/>
    </source>
</evidence>
<reference evidence="3" key="1">
    <citation type="submission" date="2009-11" db="EMBL/GenBank/DDBJ databases">
        <authorList>
            <consortium name="The Broad Institute Genome Sequencing Platform"/>
            <person name="Ward D."/>
            <person name="Feldgarden M."/>
            <person name="Earl A."/>
            <person name="Young S.K."/>
            <person name="Zeng Q."/>
            <person name="Koehrsen M."/>
            <person name="Alvarado L."/>
            <person name="Berlin A."/>
            <person name="Bochicchio J."/>
            <person name="Borenstein D."/>
            <person name="Chapman S.B."/>
            <person name="Chen Z."/>
            <person name="Engels R."/>
            <person name="Freedman E."/>
            <person name="Gellesch M."/>
            <person name="Goldberg J."/>
            <person name="Griggs A."/>
            <person name="Gujja S."/>
            <person name="Heilman E."/>
            <person name="Heiman D."/>
            <person name="Hepburn T."/>
            <person name="Howarth C."/>
            <person name="Jen D."/>
            <person name="Larson L."/>
            <person name="Lewis B."/>
            <person name="Mehta T."/>
            <person name="Park D."/>
            <person name="Pearson M."/>
            <person name="Roberts A."/>
            <person name="Saif S."/>
            <person name="Shea T."/>
            <person name="Shenoy N."/>
            <person name="Sisk P."/>
            <person name="Stolte C."/>
            <person name="Sykes S."/>
            <person name="Thomson T."/>
            <person name="Walk T."/>
            <person name="White J."/>
            <person name="Yandava C."/>
            <person name="Izard J."/>
            <person name="Baranova O.V."/>
            <person name="Blanton J.M."/>
            <person name="Tanner A.C."/>
            <person name="Dewhirst F.E."/>
            <person name="Haas B."/>
            <person name="Nusbaum C."/>
            <person name="Birren B."/>
        </authorList>
    </citation>
    <scope>NUCLEOTIDE SEQUENCE [LARGE SCALE GENOMIC DNA]</scope>
    <source>
        <strain evidence="3">1-1 BBBD Race 1</strain>
    </source>
</reference>
<dbReference type="CDD" id="cd22191">
    <property type="entry name" value="DPBB_RlpA_EXP_N-like"/>
    <property type="match status" value="1"/>
</dbReference>
<feature type="compositionally biased region" description="Polar residues" evidence="2">
    <location>
        <begin position="308"/>
        <end position="339"/>
    </location>
</feature>
<dbReference type="PANTHER" id="PTHR31836:SF28">
    <property type="entry name" value="SRCR DOMAIN-CONTAINING PROTEIN-RELATED"/>
    <property type="match status" value="1"/>
</dbReference>
<feature type="region of interest" description="Disordered" evidence="2">
    <location>
        <begin position="89"/>
        <end position="109"/>
    </location>
</feature>
<accession>A0A180GBY7</accession>
<feature type="compositionally biased region" description="Basic and acidic residues" evidence="2">
    <location>
        <begin position="232"/>
        <end position="242"/>
    </location>
</feature>
<dbReference type="EMBL" id="ADAS02000129">
    <property type="protein sequence ID" value="OAV89413.1"/>
    <property type="molecule type" value="Genomic_DNA"/>
</dbReference>